<keyword evidence="7 10" id="KW-0456">Lyase</keyword>
<dbReference type="Proteomes" id="UP000029553">
    <property type="component" value="Unassembled WGS sequence"/>
</dbReference>
<evidence type="ECO:0000256" key="2">
    <source>
        <dbReference type="ARBA" id="ARBA00009443"/>
    </source>
</evidence>
<dbReference type="PRINTS" id="PR01699">
    <property type="entry name" value="ORGNOHGLYASE"/>
</dbReference>
<dbReference type="GeneID" id="46432417"/>
<dbReference type="Pfam" id="PF12324">
    <property type="entry name" value="HTH_15"/>
    <property type="match status" value="1"/>
</dbReference>
<dbReference type="NCBIfam" id="NF009710">
    <property type="entry name" value="PRK13239.1"/>
    <property type="match status" value="1"/>
</dbReference>
<evidence type="ECO:0000256" key="10">
    <source>
        <dbReference type="HAMAP-Rule" id="MF_00714"/>
    </source>
</evidence>
<reference evidence="12 13" key="1">
    <citation type="submission" date="2013-09" db="EMBL/GenBank/DDBJ databases">
        <title>High correlation between genotypes and phenotypes of environmental bacteria Comamonas testosteroni strains.</title>
        <authorList>
            <person name="Liu L."/>
            <person name="Zhu W."/>
            <person name="Xia X."/>
            <person name="Xu B."/>
            <person name="Luo M."/>
            <person name="Wang G."/>
        </authorList>
    </citation>
    <scope>NUCLEOTIDE SEQUENCE [LARGE SCALE GENOMIC DNA]</scope>
    <source>
        <strain evidence="12 13">JL40</strain>
    </source>
</reference>
<evidence type="ECO:0000256" key="4">
    <source>
        <dbReference type="ARBA" id="ARBA00018180"/>
    </source>
</evidence>
<protein>
    <recommendedName>
        <fullName evidence="4 10">Alkylmercury lyase</fullName>
        <ecNumber evidence="3 10">4.99.1.2</ecNumber>
    </recommendedName>
    <alternativeName>
        <fullName evidence="9 10">Organomercurial lyase</fullName>
    </alternativeName>
</protein>
<gene>
    <name evidence="10" type="primary">merB</name>
    <name evidence="12" type="ORF">P353_07885</name>
</gene>
<proteinExistence type="inferred from homology"/>
<dbReference type="Pfam" id="PF03243">
    <property type="entry name" value="MerB"/>
    <property type="match status" value="1"/>
</dbReference>
<keyword evidence="6 10" id="KW-0476">Mercury</keyword>
<dbReference type="HAMAP" id="MF_00714">
    <property type="entry name" value="MerB"/>
    <property type="match status" value="1"/>
</dbReference>
<dbReference type="InterPro" id="IPR053717">
    <property type="entry name" value="MerB_lyase_sf"/>
</dbReference>
<evidence type="ECO:0000256" key="5">
    <source>
        <dbReference type="ARBA" id="ARBA00022466"/>
    </source>
</evidence>
<evidence type="ECO:0000313" key="13">
    <source>
        <dbReference type="Proteomes" id="UP000029553"/>
    </source>
</evidence>
<dbReference type="AlphaFoldDB" id="A0A096FLH4"/>
<dbReference type="NCBIfam" id="NF033555">
    <property type="entry name" value="lyase_MerB"/>
    <property type="match status" value="1"/>
</dbReference>
<comment type="caution">
    <text evidence="12">The sequence shown here is derived from an EMBL/GenBank/DDBJ whole genome shotgun (WGS) entry which is preliminary data.</text>
</comment>
<comment type="similarity">
    <text evidence="2 10">Belongs to the MerB family.</text>
</comment>
<dbReference type="SUPFAM" id="SSF160387">
    <property type="entry name" value="NosL/MerB-like"/>
    <property type="match status" value="1"/>
</dbReference>
<evidence type="ECO:0000256" key="1">
    <source>
        <dbReference type="ARBA" id="ARBA00000165"/>
    </source>
</evidence>
<dbReference type="GO" id="GO:0018836">
    <property type="term" value="F:alkylmercury lyase activity"/>
    <property type="evidence" value="ECO:0007669"/>
    <property type="project" value="UniProtKB-UniRule"/>
</dbReference>
<feature type="domain" description="Alkylmercury lyase helix-turn-helix" evidence="11">
    <location>
        <begin position="7"/>
        <end position="78"/>
    </location>
</feature>
<evidence type="ECO:0000259" key="11">
    <source>
        <dbReference type="Pfam" id="PF12324"/>
    </source>
</evidence>
<keyword evidence="5 10" id="KW-0475">Mercuric resistance</keyword>
<dbReference type="EMBL" id="AWOR01000037">
    <property type="protein sequence ID" value="KGH30769.1"/>
    <property type="molecule type" value="Genomic_DNA"/>
</dbReference>
<dbReference type="SUPFAM" id="SSF46785">
    <property type="entry name" value="Winged helix' DNA-binding domain"/>
    <property type="match status" value="1"/>
</dbReference>
<organism evidence="12 13">
    <name type="scientific">Comamonas testosteroni</name>
    <name type="common">Pseudomonas testosteroni</name>
    <dbReference type="NCBI Taxonomy" id="285"/>
    <lineage>
        <taxon>Bacteria</taxon>
        <taxon>Pseudomonadati</taxon>
        <taxon>Pseudomonadota</taxon>
        <taxon>Betaproteobacteria</taxon>
        <taxon>Burkholderiales</taxon>
        <taxon>Comamonadaceae</taxon>
        <taxon>Comamonas</taxon>
    </lineage>
</organism>
<evidence type="ECO:0000256" key="8">
    <source>
        <dbReference type="ARBA" id="ARBA00025326"/>
    </source>
</evidence>
<dbReference type="GO" id="GO:0046689">
    <property type="term" value="P:response to mercury ion"/>
    <property type="evidence" value="ECO:0007669"/>
    <property type="project" value="UniProtKB-UniRule"/>
</dbReference>
<sequence length="212" mass="22848">MDKTIYSKKIAESLSSGNHPKEFATLFVALLRQLAMGGPVSREKLAGALGWSGARVATVLEQAPGTEYDDEANIIGLGLTLRETSHVFEVDGRHLYTWCALDTLMFPALTGKIARVTSRCAATGRPITLTVAPEAVLHVEPAEAMVSLRTPDTSPDIRCSFCCHVHFFASPSIANSWASTHQGIEVVPVESAFDLGHDVALKLLEDCEESPV</sequence>
<dbReference type="PIRSF" id="PIRSF001458">
    <property type="entry name" value="MerB"/>
    <property type="match status" value="1"/>
</dbReference>
<evidence type="ECO:0000256" key="6">
    <source>
        <dbReference type="ARBA" id="ARBA00022914"/>
    </source>
</evidence>
<dbReference type="Gene3D" id="3.30.450.410">
    <property type="match status" value="1"/>
</dbReference>
<dbReference type="InterPro" id="IPR036390">
    <property type="entry name" value="WH_DNA-bd_sf"/>
</dbReference>
<dbReference type="RefSeq" id="WP_011405610.1">
    <property type="nucleotide sequence ID" value="NZ_AWOR01000037.1"/>
</dbReference>
<comment type="catalytic activity">
    <reaction evidence="1 10">
        <text>an alkylmercury + H(+) = an alkane + Hg(2+)</text>
        <dbReference type="Rhea" id="RHEA:18777"/>
        <dbReference type="ChEBI" id="CHEBI:15378"/>
        <dbReference type="ChEBI" id="CHEBI:16793"/>
        <dbReference type="ChEBI" id="CHEBI:18310"/>
        <dbReference type="ChEBI" id="CHEBI:83725"/>
        <dbReference type="EC" id="4.99.1.2"/>
    </reaction>
</comment>
<dbReference type="EC" id="4.99.1.2" evidence="3 10"/>
<evidence type="ECO:0000256" key="7">
    <source>
        <dbReference type="ARBA" id="ARBA00023239"/>
    </source>
</evidence>
<comment type="function">
    <text evidence="8 10">Cleaves the carbon-mercury bond of organomercurials such as phenylmercuric acetate. One product is Hg(2+), which is subsequently detoxified by the mercuric reductase.</text>
</comment>
<name>A0A096FLH4_COMTE</name>
<evidence type="ECO:0000313" key="12">
    <source>
        <dbReference type="EMBL" id="KGH30769.1"/>
    </source>
</evidence>
<dbReference type="InterPro" id="IPR004927">
    <property type="entry name" value="MerB"/>
</dbReference>
<evidence type="ECO:0000256" key="9">
    <source>
        <dbReference type="ARBA" id="ARBA00031271"/>
    </source>
</evidence>
<evidence type="ECO:0000256" key="3">
    <source>
        <dbReference type="ARBA" id="ARBA00013237"/>
    </source>
</evidence>
<dbReference type="InterPro" id="IPR024259">
    <property type="entry name" value="MerB_HTH_dom"/>
</dbReference>
<accession>A0A096FLH4</accession>